<feature type="transmembrane region" description="Helical" evidence="1">
    <location>
        <begin position="34"/>
        <end position="54"/>
    </location>
</feature>
<reference evidence="2" key="1">
    <citation type="submission" date="2020-08" db="EMBL/GenBank/DDBJ databases">
        <title>Multicomponent nature underlies the extraordinary mechanical properties of spider dragline silk.</title>
        <authorList>
            <person name="Kono N."/>
            <person name="Nakamura H."/>
            <person name="Mori M."/>
            <person name="Yoshida Y."/>
            <person name="Ohtoshi R."/>
            <person name="Malay A.D."/>
            <person name="Moran D.A.P."/>
            <person name="Tomita M."/>
            <person name="Numata K."/>
            <person name="Arakawa K."/>
        </authorList>
    </citation>
    <scope>NUCLEOTIDE SEQUENCE</scope>
</reference>
<evidence type="ECO:0000313" key="3">
    <source>
        <dbReference type="Proteomes" id="UP000887013"/>
    </source>
</evidence>
<feature type="transmembrane region" description="Helical" evidence="1">
    <location>
        <begin position="377"/>
        <end position="398"/>
    </location>
</feature>
<accession>A0A8X6QGE5</accession>
<keyword evidence="1" id="KW-0812">Transmembrane</keyword>
<dbReference type="EMBL" id="BMAW01126562">
    <property type="protein sequence ID" value="GFU17295.1"/>
    <property type="molecule type" value="Genomic_DNA"/>
</dbReference>
<dbReference type="OrthoDB" id="6430265at2759"/>
<protein>
    <recommendedName>
        <fullName evidence="4">Gustatory receptor</fullName>
    </recommendedName>
</protein>
<keyword evidence="1" id="KW-1133">Transmembrane helix</keyword>
<organism evidence="2 3">
    <name type="scientific">Nephila pilipes</name>
    <name type="common">Giant wood spider</name>
    <name type="synonym">Nephila maculata</name>
    <dbReference type="NCBI Taxonomy" id="299642"/>
    <lineage>
        <taxon>Eukaryota</taxon>
        <taxon>Metazoa</taxon>
        <taxon>Ecdysozoa</taxon>
        <taxon>Arthropoda</taxon>
        <taxon>Chelicerata</taxon>
        <taxon>Arachnida</taxon>
        <taxon>Araneae</taxon>
        <taxon>Araneomorphae</taxon>
        <taxon>Entelegynae</taxon>
        <taxon>Araneoidea</taxon>
        <taxon>Nephilidae</taxon>
        <taxon>Nephila</taxon>
    </lineage>
</organism>
<comment type="caution">
    <text evidence="2">The sequence shown here is derived from an EMBL/GenBank/DDBJ whole genome shotgun (WGS) entry which is preliminary data.</text>
</comment>
<dbReference type="AlphaFoldDB" id="A0A8X6QGE5"/>
<sequence length="404" mass="46975">MKFPVVPLNKKKGIRVIFIQNEKEKLDVQFLKSFSPIISLYFAIGIVINVPESYHSSRVYHHFGKFIKYACPLLSVFTLFSQLLWLFEFPEKKIEVPFLFVFILQNSAYFTVYRSQHLIEMILKRLSQISKSLKYGTDYKKRKLIARFYCMLLYGLIVVYVISYFYSGQRRVVKEYLKNSFFFKKFLQIPENYAMLYRDASVCCYSFGNSLAITSTTACYTFLCVQTQALFTHMAKKIRDLREGDNFYPLFDAYNELANVVSLMDDVFSFSALVLMLNSMIGLFRVMYSLVFMQNICIENDFYFCFVGLYYSSVLLSIILSASETVQAGKKVKELIVSLPGIFPSRYQELKMLIAKQNIKREIALTLWKTYAIDRSLLVSALGTFVTYGLLFATLGNVQNQEKN</sequence>
<evidence type="ECO:0000256" key="1">
    <source>
        <dbReference type="SAM" id="Phobius"/>
    </source>
</evidence>
<feature type="transmembrane region" description="Helical" evidence="1">
    <location>
        <begin position="144"/>
        <end position="166"/>
    </location>
</feature>
<dbReference type="Proteomes" id="UP000887013">
    <property type="component" value="Unassembled WGS sequence"/>
</dbReference>
<feature type="transmembrane region" description="Helical" evidence="1">
    <location>
        <begin position="66"/>
        <end position="87"/>
    </location>
</feature>
<name>A0A8X6QGE5_NEPPI</name>
<gene>
    <name evidence="2" type="primary">AVEN_28735_1</name>
    <name evidence="2" type="ORF">NPIL_381281</name>
</gene>
<feature type="transmembrane region" description="Helical" evidence="1">
    <location>
        <begin position="99"/>
        <end position="123"/>
    </location>
</feature>
<evidence type="ECO:0008006" key="4">
    <source>
        <dbReference type="Google" id="ProtNLM"/>
    </source>
</evidence>
<evidence type="ECO:0000313" key="2">
    <source>
        <dbReference type="EMBL" id="GFU17295.1"/>
    </source>
</evidence>
<keyword evidence="3" id="KW-1185">Reference proteome</keyword>
<keyword evidence="1" id="KW-0472">Membrane</keyword>
<feature type="transmembrane region" description="Helical" evidence="1">
    <location>
        <begin position="302"/>
        <end position="322"/>
    </location>
</feature>
<proteinExistence type="predicted"/>
<feature type="transmembrane region" description="Helical" evidence="1">
    <location>
        <begin position="267"/>
        <end position="290"/>
    </location>
</feature>